<feature type="domain" description="Potassium channel tetramerisation-type BTB" evidence="1">
    <location>
        <begin position="13"/>
        <end position="104"/>
    </location>
</feature>
<sequence length="273" mass="31670">MNHENTDEEDIHIALNVGGMKYETYYSTLLKYPTSYLAKFIEKEDPDDKDEYFIDRDGQLFWYVLEFYRNGTIVFQDPDKMCVTCGRVATRELLKEEFEFYEIPFTVTEAADKSNLANAVTNNALSSSGQKDHYVMEKAIAAKLDEFMYCLKEVFAKMVINFEKQVQIIFFGRKTHPTVKTLSMSDHPSSYLVRTISDLVIPYGSVAAKFLESFEYDIYAYLRSECYGFEWKLQKDMSEEIGTWIIVTIMDEGNINRTEIMEKSCLKGGNLKS</sequence>
<dbReference type="PANTHER" id="PTHR14499:SF136">
    <property type="entry name" value="GH08630P"/>
    <property type="match status" value="1"/>
</dbReference>
<name>A0A9N8ZCE9_9GLOM</name>
<gene>
    <name evidence="2" type="ORF">AGERDE_LOCUS3598</name>
</gene>
<reference evidence="2" key="1">
    <citation type="submission" date="2021-06" db="EMBL/GenBank/DDBJ databases">
        <authorList>
            <person name="Kallberg Y."/>
            <person name="Tangrot J."/>
            <person name="Rosling A."/>
        </authorList>
    </citation>
    <scope>NUCLEOTIDE SEQUENCE</scope>
    <source>
        <strain evidence="2">MT106</strain>
    </source>
</reference>
<proteinExistence type="predicted"/>
<evidence type="ECO:0000259" key="1">
    <source>
        <dbReference type="Pfam" id="PF02214"/>
    </source>
</evidence>
<dbReference type="CDD" id="cd18316">
    <property type="entry name" value="BTB_POZ_KCTD-like"/>
    <property type="match status" value="1"/>
</dbReference>
<dbReference type="AlphaFoldDB" id="A0A9N8ZCE9"/>
<protein>
    <submittedName>
        <fullName evidence="2">831_t:CDS:1</fullName>
    </submittedName>
</protein>
<accession>A0A9N8ZCE9</accession>
<dbReference type="Gene3D" id="3.30.710.10">
    <property type="entry name" value="Potassium Channel Kv1.1, Chain A"/>
    <property type="match status" value="1"/>
</dbReference>
<organism evidence="2 3">
    <name type="scientific">Ambispora gerdemannii</name>
    <dbReference type="NCBI Taxonomy" id="144530"/>
    <lineage>
        <taxon>Eukaryota</taxon>
        <taxon>Fungi</taxon>
        <taxon>Fungi incertae sedis</taxon>
        <taxon>Mucoromycota</taxon>
        <taxon>Glomeromycotina</taxon>
        <taxon>Glomeromycetes</taxon>
        <taxon>Archaeosporales</taxon>
        <taxon>Ambisporaceae</taxon>
        <taxon>Ambispora</taxon>
    </lineage>
</organism>
<dbReference type="SUPFAM" id="SSF54695">
    <property type="entry name" value="POZ domain"/>
    <property type="match status" value="1"/>
</dbReference>
<dbReference type="InterPro" id="IPR003131">
    <property type="entry name" value="T1-type_BTB"/>
</dbReference>
<dbReference type="Proteomes" id="UP000789831">
    <property type="component" value="Unassembled WGS sequence"/>
</dbReference>
<dbReference type="GO" id="GO:0051260">
    <property type="term" value="P:protein homooligomerization"/>
    <property type="evidence" value="ECO:0007669"/>
    <property type="project" value="InterPro"/>
</dbReference>
<keyword evidence="3" id="KW-1185">Reference proteome</keyword>
<comment type="caution">
    <text evidence="2">The sequence shown here is derived from an EMBL/GenBank/DDBJ whole genome shotgun (WGS) entry which is preliminary data.</text>
</comment>
<dbReference type="EMBL" id="CAJVPL010000365">
    <property type="protein sequence ID" value="CAG8488031.1"/>
    <property type="molecule type" value="Genomic_DNA"/>
</dbReference>
<dbReference type="Pfam" id="PF02214">
    <property type="entry name" value="BTB_2"/>
    <property type="match status" value="1"/>
</dbReference>
<evidence type="ECO:0000313" key="2">
    <source>
        <dbReference type="EMBL" id="CAG8488031.1"/>
    </source>
</evidence>
<evidence type="ECO:0000313" key="3">
    <source>
        <dbReference type="Proteomes" id="UP000789831"/>
    </source>
</evidence>
<dbReference type="OrthoDB" id="10025005at2759"/>
<dbReference type="PANTHER" id="PTHR14499">
    <property type="entry name" value="POTASSIUM CHANNEL TETRAMERIZATION DOMAIN-CONTAINING"/>
    <property type="match status" value="1"/>
</dbReference>
<dbReference type="InterPro" id="IPR011333">
    <property type="entry name" value="SKP1/BTB/POZ_sf"/>
</dbReference>